<evidence type="ECO:0000256" key="1">
    <source>
        <dbReference type="SAM" id="MobiDB-lite"/>
    </source>
</evidence>
<keyword evidence="2" id="KW-0472">Membrane</keyword>
<feature type="region of interest" description="Disordered" evidence="1">
    <location>
        <begin position="1"/>
        <end position="30"/>
    </location>
</feature>
<keyword evidence="2" id="KW-1133">Transmembrane helix</keyword>
<gene>
    <name evidence="3" type="ORF">SETIT_2G034200v2</name>
</gene>
<dbReference type="OrthoDB" id="10617412at2759"/>
<dbReference type="AlphaFoldDB" id="A0A368PUN5"/>
<sequence>MDPGTGESSPAISQADDDGAQADVAREEVADDNHHHLFKILKDAGMEIDDDLATAIKDEVARIKAEGAREAAIDKRSAGGILQRLIKGAASGIGYVMIHSACGCAGIILFLFILDRQP</sequence>
<accession>A0A368PUN5</accession>
<feature type="compositionally biased region" description="Polar residues" evidence="1">
    <location>
        <begin position="1"/>
        <end position="12"/>
    </location>
</feature>
<evidence type="ECO:0000256" key="2">
    <source>
        <dbReference type="SAM" id="Phobius"/>
    </source>
</evidence>
<reference evidence="3" key="2">
    <citation type="submission" date="2015-07" db="EMBL/GenBank/DDBJ databases">
        <authorList>
            <person name="Noorani M."/>
        </authorList>
    </citation>
    <scope>NUCLEOTIDE SEQUENCE</scope>
    <source>
        <strain evidence="3">Yugu1</strain>
    </source>
</reference>
<organism evidence="3">
    <name type="scientific">Setaria italica</name>
    <name type="common">Foxtail millet</name>
    <name type="synonym">Panicum italicum</name>
    <dbReference type="NCBI Taxonomy" id="4555"/>
    <lineage>
        <taxon>Eukaryota</taxon>
        <taxon>Viridiplantae</taxon>
        <taxon>Streptophyta</taxon>
        <taxon>Embryophyta</taxon>
        <taxon>Tracheophyta</taxon>
        <taxon>Spermatophyta</taxon>
        <taxon>Magnoliopsida</taxon>
        <taxon>Liliopsida</taxon>
        <taxon>Poales</taxon>
        <taxon>Poaceae</taxon>
        <taxon>PACMAD clade</taxon>
        <taxon>Panicoideae</taxon>
        <taxon>Panicodae</taxon>
        <taxon>Paniceae</taxon>
        <taxon>Cenchrinae</taxon>
        <taxon>Setaria</taxon>
    </lineage>
</organism>
<name>A0A368PUN5_SETIT</name>
<evidence type="ECO:0000313" key="3">
    <source>
        <dbReference type="EMBL" id="RCV09497.1"/>
    </source>
</evidence>
<proteinExistence type="predicted"/>
<feature type="transmembrane region" description="Helical" evidence="2">
    <location>
        <begin position="93"/>
        <end position="114"/>
    </location>
</feature>
<reference evidence="3" key="1">
    <citation type="journal article" date="2012" name="Nat. Biotechnol.">
        <title>Reference genome sequence of the model plant Setaria.</title>
        <authorList>
            <person name="Bennetzen J.L."/>
            <person name="Schmutz J."/>
            <person name="Wang H."/>
            <person name="Percifield R."/>
            <person name="Hawkins J."/>
            <person name="Pontaroli A.C."/>
            <person name="Estep M."/>
            <person name="Feng L."/>
            <person name="Vaughn J.N."/>
            <person name="Grimwood J."/>
            <person name="Jenkins J."/>
            <person name="Barry K."/>
            <person name="Lindquist E."/>
            <person name="Hellsten U."/>
            <person name="Deshpande S."/>
            <person name="Wang X."/>
            <person name="Wu X."/>
            <person name="Mitros T."/>
            <person name="Triplett J."/>
            <person name="Yang X."/>
            <person name="Ye C.Y."/>
            <person name="Mauro-Herrera M."/>
            <person name="Wang L."/>
            <person name="Li P."/>
            <person name="Sharma M."/>
            <person name="Sharma R."/>
            <person name="Ronald P.C."/>
            <person name="Panaud O."/>
            <person name="Kellogg E.A."/>
            <person name="Brutnell T.P."/>
            <person name="Doust A.N."/>
            <person name="Tuskan G.A."/>
            <person name="Rokhsar D."/>
            <person name="Devos K.M."/>
        </authorList>
    </citation>
    <scope>NUCLEOTIDE SEQUENCE [LARGE SCALE GENOMIC DNA]</scope>
    <source>
        <strain evidence="3">Yugu1</strain>
    </source>
</reference>
<keyword evidence="2" id="KW-0812">Transmembrane</keyword>
<protein>
    <submittedName>
        <fullName evidence="3">Uncharacterized protein</fullName>
    </submittedName>
</protein>
<dbReference type="EMBL" id="CM003529">
    <property type="protein sequence ID" value="RCV09497.1"/>
    <property type="molecule type" value="Genomic_DNA"/>
</dbReference>